<dbReference type="Gene3D" id="1.10.730.10">
    <property type="entry name" value="Isoleucyl-tRNA Synthetase, Domain 1"/>
    <property type="match status" value="1"/>
</dbReference>
<dbReference type="Pfam" id="PF00750">
    <property type="entry name" value="tRNA-synt_1d"/>
    <property type="match status" value="1"/>
</dbReference>
<dbReference type="InterPro" id="IPR008909">
    <property type="entry name" value="DALR_anticod-bd"/>
</dbReference>
<comment type="subunit">
    <text evidence="3 11">Monomer.</text>
</comment>
<keyword evidence="8 11" id="KW-0648">Protein biosynthesis</keyword>
<feature type="short sequence motif" description="'HIGH' region" evidence="11">
    <location>
        <begin position="126"/>
        <end position="136"/>
    </location>
</feature>
<reference evidence="15 16" key="1">
    <citation type="submission" date="2018-10" db="EMBL/GenBank/DDBJ databases">
        <title>Genomic Encyclopedia of Type Strains, Phase IV (KMG-IV): sequencing the most valuable type-strain genomes for metagenomic binning, comparative biology and taxonomic classification.</title>
        <authorList>
            <person name="Goeker M."/>
        </authorList>
    </citation>
    <scope>NUCLEOTIDE SEQUENCE [LARGE SCALE GENOMIC DNA]</scope>
    <source>
        <strain evidence="15 16">DSM 25586</strain>
    </source>
</reference>
<evidence type="ECO:0000313" key="16">
    <source>
        <dbReference type="Proteomes" id="UP000276055"/>
    </source>
</evidence>
<evidence type="ECO:0000256" key="9">
    <source>
        <dbReference type="ARBA" id="ARBA00023146"/>
    </source>
</evidence>
<dbReference type="PANTHER" id="PTHR11956">
    <property type="entry name" value="ARGINYL-TRNA SYNTHETASE"/>
    <property type="match status" value="1"/>
</dbReference>
<dbReference type="Gene3D" id="3.30.1360.70">
    <property type="entry name" value="Arginyl tRNA synthetase N-terminal domain"/>
    <property type="match status" value="1"/>
</dbReference>
<dbReference type="FunFam" id="3.40.50.620:FF:000116">
    <property type="entry name" value="Arginine--tRNA ligase"/>
    <property type="match status" value="1"/>
</dbReference>
<evidence type="ECO:0000256" key="4">
    <source>
        <dbReference type="ARBA" id="ARBA00022490"/>
    </source>
</evidence>
<dbReference type="OrthoDB" id="9803211at2"/>
<name>A0A495EUU8_9MICC</name>
<keyword evidence="9 11" id="KW-0030">Aminoacyl-tRNA synthetase</keyword>
<keyword evidence="5 11" id="KW-0436">Ligase</keyword>
<keyword evidence="7 11" id="KW-0067">ATP-binding</keyword>
<dbReference type="PANTHER" id="PTHR11956:SF5">
    <property type="entry name" value="ARGININE--TRNA LIGASE, CYTOPLASMIC"/>
    <property type="match status" value="1"/>
</dbReference>
<dbReference type="InterPro" id="IPR001278">
    <property type="entry name" value="Arg-tRNA-ligase"/>
</dbReference>
<dbReference type="RefSeq" id="WP_120951409.1">
    <property type="nucleotide sequence ID" value="NZ_RBIR01000002.1"/>
</dbReference>
<comment type="catalytic activity">
    <reaction evidence="10 11">
        <text>tRNA(Arg) + L-arginine + ATP = L-arginyl-tRNA(Arg) + AMP + diphosphate</text>
        <dbReference type="Rhea" id="RHEA:20301"/>
        <dbReference type="Rhea" id="RHEA-COMP:9658"/>
        <dbReference type="Rhea" id="RHEA-COMP:9673"/>
        <dbReference type="ChEBI" id="CHEBI:30616"/>
        <dbReference type="ChEBI" id="CHEBI:32682"/>
        <dbReference type="ChEBI" id="CHEBI:33019"/>
        <dbReference type="ChEBI" id="CHEBI:78442"/>
        <dbReference type="ChEBI" id="CHEBI:78513"/>
        <dbReference type="ChEBI" id="CHEBI:456215"/>
        <dbReference type="EC" id="6.1.1.19"/>
    </reaction>
</comment>
<dbReference type="InterPro" id="IPR036695">
    <property type="entry name" value="Arg-tRNA-synth_N_sf"/>
</dbReference>
<dbReference type="Pfam" id="PF05746">
    <property type="entry name" value="DALR_1"/>
    <property type="match status" value="1"/>
</dbReference>
<evidence type="ECO:0000313" key="15">
    <source>
        <dbReference type="EMBL" id="RKR20758.1"/>
    </source>
</evidence>
<dbReference type="EC" id="6.1.1.19" evidence="11"/>
<dbReference type="GO" id="GO:0006420">
    <property type="term" value="P:arginyl-tRNA aminoacylation"/>
    <property type="evidence" value="ECO:0007669"/>
    <property type="project" value="UniProtKB-UniRule"/>
</dbReference>
<dbReference type="SMART" id="SM00836">
    <property type="entry name" value="DALR_1"/>
    <property type="match status" value="1"/>
</dbReference>
<dbReference type="PROSITE" id="PS00178">
    <property type="entry name" value="AA_TRNA_LIGASE_I"/>
    <property type="match status" value="1"/>
</dbReference>
<feature type="domain" description="DALR anticodon binding" evidence="13">
    <location>
        <begin position="469"/>
        <end position="609"/>
    </location>
</feature>
<dbReference type="HAMAP" id="MF_00123">
    <property type="entry name" value="Arg_tRNA_synth"/>
    <property type="match status" value="1"/>
</dbReference>
<evidence type="ECO:0000256" key="12">
    <source>
        <dbReference type="RuleBase" id="RU363038"/>
    </source>
</evidence>
<dbReference type="InterPro" id="IPR035684">
    <property type="entry name" value="ArgRS_core"/>
</dbReference>
<accession>A0A495EUU8</accession>
<dbReference type="NCBIfam" id="TIGR00456">
    <property type="entry name" value="argS"/>
    <property type="match status" value="1"/>
</dbReference>
<dbReference type="EMBL" id="RBIR01000002">
    <property type="protein sequence ID" value="RKR20758.1"/>
    <property type="molecule type" value="Genomic_DNA"/>
</dbReference>
<dbReference type="FunFam" id="1.10.730.10:FF:000006">
    <property type="entry name" value="Arginyl-tRNA synthetase 2, mitochondrial"/>
    <property type="match status" value="1"/>
</dbReference>
<evidence type="ECO:0000256" key="11">
    <source>
        <dbReference type="HAMAP-Rule" id="MF_00123"/>
    </source>
</evidence>
<evidence type="ECO:0000259" key="13">
    <source>
        <dbReference type="SMART" id="SM00836"/>
    </source>
</evidence>
<dbReference type="GO" id="GO:0005524">
    <property type="term" value="F:ATP binding"/>
    <property type="evidence" value="ECO:0007669"/>
    <property type="project" value="UniProtKB-UniRule"/>
</dbReference>
<evidence type="ECO:0000256" key="8">
    <source>
        <dbReference type="ARBA" id="ARBA00022917"/>
    </source>
</evidence>
<evidence type="ECO:0000259" key="14">
    <source>
        <dbReference type="SMART" id="SM01016"/>
    </source>
</evidence>
<dbReference type="Proteomes" id="UP000276055">
    <property type="component" value="Unassembled WGS sequence"/>
</dbReference>
<protein>
    <recommendedName>
        <fullName evidence="11">Arginine--tRNA ligase</fullName>
        <ecNumber evidence="11">6.1.1.19</ecNumber>
    </recommendedName>
    <alternativeName>
        <fullName evidence="11">Arginyl-tRNA synthetase</fullName>
        <shortName evidence="11">ArgRS</shortName>
    </alternativeName>
</protein>
<dbReference type="SUPFAM" id="SSF55190">
    <property type="entry name" value="Arginyl-tRNA synthetase (ArgRS), N-terminal 'additional' domain"/>
    <property type="match status" value="1"/>
</dbReference>
<evidence type="ECO:0000256" key="1">
    <source>
        <dbReference type="ARBA" id="ARBA00004496"/>
    </source>
</evidence>
<evidence type="ECO:0000256" key="3">
    <source>
        <dbReference type="ARBA" id="ARBA00011245"/>
    </source>
</evidence>
<comment type="similarity">
    <text evidence="2 11 12">Belongs to the class-I aminoacyl-tRNA synthetase family.</text>
</comment>
<comment type="subcellular location">
    <subcellularLocation>
        <location evidence="1 11">Cytoplasm</location>
    </subcellularLocation>
</comment>
<comment type="caution">
    <text evidence="15">The sequence shown here is derived from an EMBL/GenBank/DDBJ whole genome shotgun (WGS) entry which is preliminary data.</text>
</comment>
<keyword evidence="4 11" id="KW-0963">Cytoplasm</keyword>
<proteinExistence type="inferred from homology"/>
<evidence type="ECO:0000256" key="10">
    <source>
        <dbReference type="ARBA" id="ARBA00049339"/>
    </source>
</evidence>
<gene>
    <name evidence="11" type="primary">argS</name>
    <name evidence="15" type="ORF">C8D78_1400</name>
</gene>
<dbReference type="InterPro" id="IPR001412">
    <property type="entry name" value="aa-tRNA-synth_I_CS"/>
</dbReference>
<dbReference type="SUPFAM" id="SSF52374">
    <property type="entry name" value="Nucleotidylyl transferase"/>
    <property type="match status" value="1"/>
</dbReference>
<dbReference type="Gene3D" id="3.40.50.620">
    <property type="entry name" value="HUPs"/>
    <property type="match status" value="1"/>
</dbReference>
<dbReference type="SMART" id="SM01016">
    <property type="entry name" value="Arg_tRNA_synt_N"/>
    <property type="match status" value="1"/>
</dbReference>
<keyword evidence="6 11" id="KW-0547">Nucleotide-binding</keyword>
<dbReference type="InterPro" id="IPR005148">
    <property type="entry name" value="Arg-tRNA-synth_N"/>
</dbReference>
<evidence type="ECO:0000256" key="2">
    <source>
        <dbReference type="ARBA" id="ARBA00005594"/>
    </source>
</evidence>
<evidence type="ECO:0000256" key="6">
    <source>
        <dbReference type="ARBA" id="ARBA00022741"/>
    </source>
</evidence>
<dbReference type="GO" id="GO:0004814">
    <property type="term" value="F:arginine-tRNA ligase activity"/>
    <property type="evidence" value="ECO:0007669"/>
    <property type="project" value="UniProtKB-UniRule"/>
</dbReference>
<dbReference type="SUPFAM" id="SSF47323">
    <property type="entry name" value="Anticodon-binding domain of a subclass of class I aminoacyl-tRNA synthetases"/>
    <property type="match status" value="1"/>
</dbReference>
<dbReference type="CDD" id="cd07956">
    <property type="entry name" value="Anticodon_Ia_Arg"/>
    <property type="match status" value="1"/>
</dbReference>
<feature type="domain" description="Arginyl tRNA synthetase N-terminal" evidence="14">
    <location>
        <begin position="6"/>
        <end position="87"/>
    </location>
</feature>
<dbReference type="InterPro" id="IPR014729">
    <property type="entry name" value="Rossmann-like_a/b/a_fold"/>
</dbReference>
<dbReference type="AlphaFoldDB" id="A0A495EUU8"/>
<sequence>MNNPAELVVPRVQAAIATAFGEEFRHTDPVVRPSQFADIQINAAMALAKKAGLPPRDAAAKIVDALDLDGICAGVEISGPGFINLSFDGTWIEELLNAEAAQAASPATAVTPAATPRRVVVDYSSPNVAKEMHVGHLRTTVVGDSVVKVLEALGDTVIRQNHIGDWGTPFGMLIEHWLEIGEDSPEAALLVEDPSAFYQAARAKFDASAADADGFATRARLRVVALQGGDAETFAVWQRLVAQSRRYFNAIYSMLGISLTDDHIAGESSYDAHLAQLCQELEERGLARISDGALCTFPEGFTGRDGQPLPLIIRKSDGGYGYGTTDLATIRYRVRDLEADRVLYVVGAPQNVHLRMVMATARDAGWLPDTVEAVHVQIGNVLGEDGKILKSRSGAPVKLMALLEEAVDRARAVIDASRPELSDQERAVTARQVGIGAVKYADLSTGHDTEYVFDFDRMLALTGNTGPYVQYAAARIRSILRKAGVLEQFADGGDAGGLGGVTPAPDAAETADSGPATAIAVVEPAERALALHLLEFDATLNKVRDAIEPHRLCGYLFELAQLFTSFYDQCPVLKAEESVRDSRLALCALVLRRLSGGLDLLGIETPENM</sequence>
<evidence type="ECO:0000256" key="7">
    <source>
        <dbReference type="ARBA" id="ARBA00022840"/>
    </source>
</evidence>
<dbReference type="PRINTS" id="PR01038">
    <property type="entry name" value="TRNASYNTHARG"/>
</dbReference>
<evidence type="ECO:0000256" key="5">
    <source>
        <dbReference type="ARBA" id="ARBA00022598"/>
    </source>
</evidence>
<dbReference type="Pfam" id="PF03485">
    <property type="entry name" value="Arg_tRNA_synt_N"/>
    <property type="match status" value="1"/>
</dbReference>
<dbReference type="InterPro" id="IPR009080">
    <property type="entry name" value="tRNAsynth_Ia_anticodon-bd"/>
</dbReference>
<dbReference type="GO" id="GO:0005737">
    <property type="term" value="C:cytoplasm"/>
    <property type="evidence" value="ECO:0007669"/>
    <property type="project" value="UniProtKB-SubCell"/>
</dbReference>
<organism evidence="15 16">
    <name type="scientific">Arthrobacter oryzae</name>
    <dbReference type="NCBI Taxonomy" id="409290"/>
    <lineage>
        <taxon>Bacteria</taxon>
        <taxon>Bacillati</taxon>
        <taxon>Actinomycetota</taxon>
        <taxon>Actinomycetes</taxon>
        <taxon>Micrococcales</taxon>
        <taxon>Micrococcaceae</taxon>
        <taxon>Arthrobacter</taxon>
    </lineage>
</organism>